<comment type="caution">
    <text evidence="1">The sequence shown here is derived from an EMBL/GenBank/DDBJ whole genome shotgun (WGS) entry which is preliminary data.</text>
</comment>
<keyword evidence="2" id="KW-1185">Reference proteome</keyword>
<protein>
    <submittedName>
        <fullName evidence="1">Class I SAM-dependent methyltransferase</fullName>
        <ecNumber evidence="1">2.1.1.222</ecNumber>
        <ecNumber evidence="1">2.1.1.64</ecNumber>
    </submittedName>
</protein>
<proteinExistence type="predicted"/>
<organism evidence="1 2">
    <name type="scientific">Massilia orientalis</name>
    <dbReference type="NCBI Taxonomy" id="3050128"/>
    <lineage>
        <taxon>Bacteria</taxon>
        <taxon>Pseudomonadati</taxon>
        <taxon>Pseudomonadota</taxon>
        <taxon>Betaproteobacteria</taxon>
        <taxon>Burkholderiales</taxon>
        <taxon>Oxalobacteraceae</taxon>
        <taxon>Telluria group</taxon>
        <taxon>Massilia</taxon>
    </lineage>
</organism>
<dbReference type="EC" id="2.1.1.222" evidence="1"/>
<evidence type="ECO:0000313" key="1">
    <source>
        <dbReference type="EMBL" id="MFJ1470651.1"/>
    </source>
</evidence>
<evidence type="ECO:0000313" key="2">
    <source>
        <dbReference type="Proteomes" id="UP001168096"/>
    </source>
</evidence>
<dbReference type="EMBL" id="JASNRB020000016">
    <property type="protein sequence ID" value="MFJ1470651.1"/>
    <property type="molecule type" value="Genomic_DNA"/>
</dbReference>
<gene>
    <name evidence="1" type="ORF">QPK29_023285</name>
</gene>
<accession>A0ACC7MFI9</accession>
<name>A0ACC7MFI9_9BURK</name>
<dbReference type="Proteomes" id="UP001168096">
    <property type="component" value="Unassembled WGS sequence"/>
</dbReference>
<sequence>MISSAMIFMKGDKMTGNRFEDAARVWDERYDTSEFVFGTEPNSYLARHAPLLEAGQRALLVADGEGRNSVWLARQGLLVDAFDISSTGVAKARRLARDARVSVNYQVADCTTWSWSPDAYDVIAAIFIQFADPALRVRIFAGMTAALKPGGLLILQGYTPKQLKYNTGGPGVLDNLYTEQMLRAAFASLEILELEEYEAELGEGKRHAGLSALVGMVARKSALP</sequence>
<reference evidence="1" key="1">
    <citation type="submission" date="2024-11" db="EMBL/GenBank/DDBJ databases">
        <title>Description of Massilia orientalis sp. nov., isolated from rhizosphere soil of Ageratina adenophora.</title>
        <authorList>
            <person name="Wang Y."/>
        </authorList>
    </citation>
    <scope>NUCLEOTIDE SEQUENCE</scope>
    <source>
        <strain evidence="1">YIM B02787</strain>
    </source>
</reference>
<keyword evidence="1" id="KW-0489">Methyltransferase</keyword>
<keyword evidence="1" id="KW-0808">Transferase</keyword>
<dbReference type="EC" id="2.1.1.64" evidence="1"/>